<name>A0A2Z3GTU3_9BACT</name>
<dbReference type="PROSITE" id="PS51257">
    <property type="entry name" value="PROKAR_LIPOPROTEIN"/>
    <property type="match status" value="1"/>
</dbReference>
<dbReference type="OrthoDB" id="885492at2"/>
<feature type="signal peptide" evidence="1">
    <location>
        <begin position="1"/>
        <end position="19"/>
    </location>
</feature>
<reference evidence="3" key="1">
    <citation type="submission" date="2018-04" db="EMBL/GenBank/DDBJ databases">
        <title>Complete genome of Antarctic heterotrophic bacterium Hymenobacter nivis.</title>
        <authorList>
            <person name="Terashima M."/>
        </authorList>
    </citation>
    <scope>NUCLEOTIDE SEQUENCE [LARGE SCALE GENOMIC DNA]</scope>
    <source>
        <strain evidence="3">NBRC 111535</strain>
    </source>
</reference>
<dbReference type="KEGG" id="hnv:DDQ68_21395"/>
<dbReference type="EMBL" id="CP029145">
    <property type="protein sequence ID" value="AWM35097.1"/>
    <property type="molecule type" value="Genomic_DNA"/>
</dbReference>
<dbReference type="AlphaFoldDB" id="A0A2Z3GTU3"/>
<dbReference type="Pfam" id="PF20329">
    <property type="entry name" value="DUF6624"/>
    <property type="match status" value="1"/>
</dbReference>
<evidence type="ECO:0008006" key="4">
    <source>
        <dbReference type="Google" id="ProtNLM"/>
    </source>
</evidence>
<evidence type="ECO:0000313" key="3">
    <source>
        <dbReference type="Proteomes" id="UP000245999"/>
    </source>
</evidence>
<feature type="chain" id="PRO_5016254650" description="Lipoprotein" evidence="1">
    <location>
        <begin position="20"/>
        <end position="210"/>
    </location>
</feature>
<keyword evidence="1" id="KW-0732">Signal</keyword>
<dbReference type="RefSeq" id="WP_109658115.1">
    <property type="nucleotide sequence ID" value="NZ_CP029145.1"/>
</dbReference>
<gene>
    <name evidence="2" type="ORF">DDQ68_21395</name>
</gene>
<organism evidence="2 3">
    <name type="scientific">Hymenobacter nivis</name>
    <dbReference type="NCBI Taxonomy" id="1850093"/>
    <lineage>
        <taxon>Bacteria</taxon>
        <taxon>Pseudomonadati</taxon>
        <taxon>Bacteroidota</taxon>
        <taxon>Cytophagia</taxon>
        <taxon>Cytophagales</taxon>
        <taxon>Hymenobacteraceae</taxon>
        <taxon>Hymenobacter</taxon>
    </lineage>
</organism>
<accession>A0A2Z3GTU3</accession>
<keyword evidence="3" id="KW-1185">Reference proteome</keyword>
<dbReference type="Proteomes" id="UP000245999">
    <property type="component" value="Chromosome"/>
</dbReference>
<evidence type="ECO:0000256" key="1">
    <source>
        <dbReference type="SAM" id="SignalP"/>
    </source>
</evidence>
<protein>
    <recommendedName>
        <fullName evidence="4">Lipoprotein</fullName>
    </recommendedName>
</protein>
<evidence type="ECO:0000313" key="2">
    <source>
        <dbReference type="EMBL" id="AWM35097.1"/>
    </source>
</evidence>
<sequence length="210" mass="23724">MRLASFLLVLLLLSGCGHHSRITKPTSATPLNPAYSRKLSQLAAADQADRQRLFALFKRYGFSSPQADSGNRWLPRRDAGRFAQFQGLLGRYGWPRPAQVGQDGMQAVFLFVQHAPDSVHARFYPNMQAAFQRKEIPAETWATYLDRYLLQRGQPQRYGTQSERRVLANGREENYLSPVEAPAALEARRRALGLDSITPELRPGTLILKE</sequence>
<proteinExistence type="predicted"/>
<dbReference type="InterPro" id="IPR046732">
    <property type="entry name" value="DUF6624"/>
</dbReference>